<keyword evidence="3" id="KW-1185">Reference proteome</keyword>
<name>A0A139H2L2_9PEZI</name>
<gene>
    <name evidence="2" type="ORF">AC579_5290</name>
</gene>
<dbReference type="OrthoDB" id="2351940at2759"/>
<reference evidence="2 3" key="1">
    <citation type="submission" date="2015-07" db="EMBL/GenBank/DDBJ databases">
        <title>Comparative genomics of the Sigatoka disease complex on banana suggests a link between parallel evolutionary changes in Pseudocercospora fijiensis and Pseudocercospora eumusae and increased virulence on the banana host.</title>
        <authorList>
            <person name="Chang T.-C."/>
            <person name="Salvucci A."/>
            <person name="Crous P.W."/>
            <person name="Stergiopoulos I."/>
        </authorList>
    </citation>
    <scope>NUCLEOTIDE SEQUENCE [LARGE SCALE GENOMIC DNA]</scope>
    <source>
        <strain evidence="2 3">CBS 116634</strain>
    </source>
</reference>
<organism evidence="2 3">
    <name type="scientific">Pseudocercospora musae</name>
    <dbReference type="NCBI Taxonomy" id="113226"/>
    <lineage>
        <taxon>Eukaryota</taxon>
        <taxon>Fungi</taxon>
        <taxon>Dikarya</taxon>
        <taxon>Ascomycota</taxon>
        <taxon>Pezizomycotina</taxon>
        <taxon>Dothideomycetes</taxon>
        <taxon>Dothideomycetidae</taxon>
        <taxon>Mycosphaerellales</taxon>
        <taxon>Mycosphaerellaceae</taxon>
        <taxon>Pseudocercospora</taxon>
    </lineage>
</organism>
<dbReference type="AlphaFoldDB" id="A0A139H2L2"/>
<evidence type="ECO:0000313" key="2">
    <source>
        <dbReference type="EMBL" id="KXS96706.1"/>
    </source>
</evidence>
<evidence type="ECO:0000256" key="1">
    <source>
        <dbReference type="SAM" id="MobiDB-lite"/>
    </source>
</evidence>
<feature type="compositionally biased region" description="Basic and acidic residues" evidence="1">
    <location>
        <begin position="77"/>
        <end position="88"/>
    </location>
</feature>
<protein>
    <submittedName>
        <fullName evidence="2">Uncharacterized protein</fullName>
    </submittedName>
</protein>
<feature type="region of interest" description="Disordered" evidence="1">
    <location>
        <begin position="1"/>
        <end position="112"/>
    </location>
</feature>
<evidence type="ECO:0000313" key="3">
    <source>
        <dbReference type="Proteomes" id="UP000073492"/>
    </source>
</evidence>
<sequence>MPDSRPFSMRMGSYDQPPATSESSTPRTRRSRLSSALRATEDMAASDLEQMGASTRPPTARRPFPLQRRRQRSPGSEPRDTGSDDSIRRRAKRRRLDFEAPTPPRQPIKYGYYGQVEPGRLKLEIISCDGGEHRDPRSPTTYLGPQNLLRHDKSVYCSDRPSSGIVLRHGDDSPFCLEKLHIVGPEHGFTAPVREGLIYVSMSLNDLSKYMDPPPHARRQGVDTPPYRHRRSFRSSPERRITLSEALHDPEVDAALDRAYERSAASMPSAMRITMGTASESRDDDIIRARGEMQAGPHDRPASYYDDDFGFGRQDPEAHCEIPLSGEAAGVVVSTDEGAPVTMLSDEEPGPEETSSPDVIDFRLQRLRSMRRRVDMESWDRDRERWTGAPRFEDANERDDSWNLRRLDAMMARSRMADSPSHDDFDEREPSNSYGLEPGFGPAYYQPPEERPDGTEYYDDGLNDPNVTRAKFHIRRGKYKVAIKFDPPVSGRFVLLKLWASRSNVDVQSVIAKGFGGSRFFPAVELR</sequence>
<feature type="compositionally biased region" description="Low complexity" evidence="1">
    <location>
        <begin position="17"/>
        <end position="26"/>
    </location>
</feature>
<accession>A0A139H2L2</accession>
<dbReference type="STRING" id="113226.A0A139H2L2"/>
<dbReference type="Proteomes" id="UP000073492">
    <property type="component" value="Unassembled WGS sequence"/>
</dbReference>
<feature type="region of interest" description="Disordered" evidence="1">
    <location>
        <begin position="211"/>
        <end position="237"/>
    </location>
</feature>
<proteinExistence type="predicted"/>
<comment type="caution">
    <text evidence="2">The sequence shown here is derived from an EMBL/GenBank/DDBJ whole genome shotgun (WGS) entry which is preliminary data.</text>
</comment>
<dbReference type="EMBL" id="LFZO01000821">
    <property type="protein sequence ID" value="KXS96706.1"/>
    <property type="molecule type" value="Genomic_DNA"/>
</dbReference>